<dbReference type="Pfam" id="PF00043">
    <property type="entry name" value="GST_C"/>
    <property type="match status" value="1"/>
</dbReference>
<dbReference type="SUPFAM" id="SSF47616">
    <property type="entry name" value="GST C-terminal domain-like"/>
    <property type="match status" value="1"/>
</dbReference>
<evidence type="ECO:0000259" key="2">
    <source>
        <dbReference type="PROSITE" id="PS50404"/>
    </source>
</evidence>
<dbReference type="SFLD" id="SFLDS00019">
    <property type="entry name" value="Glutathione_Transferase_(cytos"/>
    <property type="match status" value="1"/>
</dbReference>
<accession>A0A0M6ZF34</accession>
<dbReference type="PROSITE" id="PS50404">
    <property type="entry name" value="GST_NTER"/>
    <property type="match status" value="1"/>
</dbReference>
<dbReference type="InterPro" id="IPR004045">
    <property type="entry name" value="Glutathione_S-Trfase_N"/>
</dbReference>
<dbReference type="GO" id="GO:0016491">
    <property type="term" value="F:oxidoreductase activity"/>
    <property type="evidence" value="ECO:0007669"/>
    <property type="project" value="UniProtKB-KW"/>
</dbReference>
<dbReference type="Gene3D" id="1.20.1050.10">
    <property type="match status" value="1"/>
</dbReference>
<evidence type="ECO:0000313" key="5">
    <source>
        <dbReference type="Proteomes" id="UP000049983"/>
    </source>
</evidence>
<dbReference type="Pfam" id="PF02798">
    <property type="entry name" value="GST_N"/>
    <property type="match status" value="1"/>
</dbReference>
<dbReference type="SUPFAM" id="SSF52833">
    <property type="entry name" value="Thioredoxin-like"/>
    <property type="match status" value="1"/>
</dbReference>
<dbReference type="PROSITE" id="PS50405">
    <property type="entry name" value="GST_CTER"/>
    <property type="match status" value="1"/>
</dbReference>
<dbReference type="InterPro" id="IPR040079">
    <property type="entry name" value="Glutathione_S-Trfase"/>
</dbReference>
<dbReference type="EMBL" id="CXWC01000011">
    <property type="protein sequence ID" value="CTQ72535.1"/>
    <property type="molecule type" value="Genomic_DNA"/>
</dbReference>
<dbReference type="STRING" id="311410.LA5095_00132"/>
<dbReference type="InterPro" id="IPR004046">
    <property type="entry name" value="GST_C"/>
</dbReference>
<gene>
    <name evidence="4" type="primary">yfcG_1</name>
    <name evidence="4" type="ORF">LA5096_03273</name>
</gene>
<dbReference type="RefSeq" id="WP_055111075.1">
    <property type="nucleotide sequence ID" value="NZ_CANMGD010000001.1"/>
</dbReference>
<evidence type="ECO:0000259" key="3">
    <source>
        <dbReference type="PROSITE" id="PS50405"/>
    </source>
</evidence>
<proteinExistence type="inferred from homology"/>
<protein>
    <submittedName>
        <fullName evidence="4">Disulfide-bond oxidoreductase YfcG</fullName>
        <ecNumber evidence="4">1.8.4.-</ecNumber>
    </submittedName>
</protein>
<dbReference type="GeneID" id="97670622"/>
<organism evidence="4 5">
    <name type="scientific">Roseibium album</name>
    <dbReference type="NCBI Taxonomy" id="311410"/>
    <lineage>
        <taxon>Bacteria</taxon>
        <taxon>Pseudomonadati</taxon>
        <taxon>Pseudomonadota</taxon>
        <taxon>Alphaproteobacteria</taxon>
        <taxon>Hyphomicrobiales</taxon>
        <taxon>Stappiaceae</taxon>
        <taxon>Roseibium</taxon>
    </lineage>
</organism>
<dbReference type="InterPro" id="IPR036282">
    <property type="entry name" value="Glutathione-S-Trfase_C_sf"/>
</dbReference>
<name>A0A0M6ZF34_9HYPH</name>
<evidence type="ECO:0000313" key="4">
    <source>
        <dbReference type="EMBL" id="CTQ72535.1"/>
    </source>
</evidence>
<dbReference type="Gene3D" id="3.40.30.10">
    <property type="entry name" value="Glutaredoxin"/>
    <property type="match status" value="1"/>
</dbReference>
<feature type="domain" description="GST N-terminal" evidence="2">
    <location>
        <begin position="18"/>
        <end position="105"/>
    </location>
</feature>
<dbReference type="SFLD" id="SFLDG00358">
    <property type="entry name" value="Main_(cytGST)"/>
    <property type="match status" value="1"/>
</dbReference>
<dbReference type="CDD" id="cd03048">
    <property type="entry name" value="GST_N_Ure2p_like"/>
    <property type="match status" value="1"/>
</dbReference>
<dbReference type="InterPro" id="IPR036249">
    <property type="entry name" value="Thioredoxin-like_sf"/>
</dbReference>
<dbReference type="OrthoDB" id="9803562at2"/>
<dbReference type="SFLD" id="SFLDG01151">
    <property type="entry name" value="Main.2:_Nu-like"/>
    <property type="match status" value="1"/>
</dbReference>
<keyword evidence="4" id="KW-0560">Oxidoreductase</keyword>
<dbReference type="PANTHER" id="PTHR44051:SF19">
    <property type="entry name" value="DISULFIDE-BOND OXIDOREDUCTASE YFCG"/>
    <property type="match status" value="1"/>
</dbReference>
<keyword evidence="5" id="KW-1185">Reference proteome</keyword>
<feature type="domain" description="GST C-terminal" evidence="3">
    <location>
        <begin position="108"/>
        <end position="234"/>
    </location>
</feature>
<dbReference type="AlphaFoldDB" id="A0A0M6ZF34"/>
<comment type="similarity">
    <text evidence="1">Belongs to the GST superfamily.</text>
</comment>
<sequence>MNTLSDFLITKKWPAEHPDRLQLYSLPTPNGIKVSAMLEETGLAYEPHKVDFGTNDQTSPEFLSLNPNNKIPAIIDPNGPGGKPLALWESGAILIYLAEKTGKFLPAEPGEKYKAIQWVMWQMGGLGPMTGQLGFFHKFAGKNFEDRRPFERYRDEVKRLLKVLDAQLDGREFIMGNDYTIADITSWPWARNINGFYEAAEVVGYHDFKNVVRWVDTCLARPASQKAINIPARD</sequence>
<dbReference type="CDD" id="cd03178">
    <property type="entry name" value="GST_C_Ure2p_like"/>
    <property type="match status" value="1"/>
</dbReference>
<dbReference type="PANTHER" id="PTHR44051">
    <property type="entry name" value="GLUTATHIONE S-TRANSFERASE-RELATED"/>
    <property type="match status" value="1"/>
</dbReference>
<dbReference type="EC" id="1.8.4.-" evidence="4"/>
<dbReference type="InterPro" id="IPR010987">
    <property type="entry name" value="Glutathione-S-Trfase_C-like"/>
</dbReference>
<reference evidence="5" key="1">
    <citation type="submission" date="2015-07" db="EMBL/GenBank/DDBJ databases">
        <authorList>
            <person name="Rodrigo-Torres Lidia"/>
            <person name="Arahal R.David."/>
        </authorList>
    </citation>
    <scope>NUCLEOTIDE SEQUENCE [LARGE SCALE GENOMIC DNA]</scope>
    <source>
        <strain evidence="5">CECT 5096</strain>
    </source>
</reference>
<evidence type="ECO:0000256" key="1">
    <source>
        <dbReference type="RuleBase" id="RU003494"/>
    </source>
</evidence>
<dbReference type="Proteomes" id="UP000049983">
    <property type="component" value="Unassembled WGS sequence"/>
</dbReference>